<accession>A0ACC2MTZ2</accession>
<sequence>MHNDKVVAYGSRQLKDHEKNYATHDLELAAVVFALKMWRHYLYGEKFEVHSDHRSLQYLFSQKELNMRQRRWMEYIKDYDFPIKYHSGKVNIVADALSRKSVVMANLRGKIKDSQLQDPDLAKIVEHISERPDFRVVDGVLYFHDRLCVPNLEDLKNEIMTEAHNTRYSMHPGSTKMYQNFKNRFWWNNMKREIAAFVSRCLTCQQIKAEHQKPPGLLQPLDIPEWKWEHITLNFVSGLPTTKKGNNAIWVIVDRLTKSAHFIRMRTGSKMHKAPLADLFVTEIVSRHGQPVSITSDRDSRFVSRFWKTLFESMGTKLQFNTAYHPQTDGQSERTIQTLEDMLRACMLDFKEEVSVRSVHRPTIVGETSDKIKLIQERLKVARSRQKSYADTRRRDLQFKEGDKVFLKVSPARGTLRFGQKGKLARRYIGPYENLSKIGDVAYRLALPPELSGVHNVFHVSMLKKYVPNPSHVLQHEALEIREDASYVEKSVRIVDTKEQELRNRTIHWIKVQWKNHEPEETTWELREQVQRKYPELLPEISWSTIGRIFLRLLGLDFGVVAIAEERPEEAFEPPPAREWQPDDVR</sequence>
<proteinExistence type="predicted"/>
<dbReference type="EMBL" id="CM056809">
    <property type="protein sequence ID" value="KAJ8649272.1"/>
    <property type="molecule type" value="Genomic_DNA"/>
</dbReference>
<keyword evidence="2" id="KW-1185">Reference proteome</keyword>
<protein>
    <submittedName>
        <fullName evidence="1">Uncharacterized protein</fullName>
    </submittedName>
</protein>
<name>A0ACC2MTZ2_PERAE</name>
<reference evidence="1 2" key="1">
    <citation type="journal article" date="2022" name="Hortic Res">
        <title>A haplotype resolved chromosomal level avocado genome allows analysis of novel avocado genes.</title>
        <authorList>
            <person name="Nath O."/>
            <person name="Fletcher S.J."/>
            <person name="Hayward A."/>
            <person name="Shaw L.M."/>
            <person name="Masouleh A.K."/>
            <person name="Furtado A."/>
            <person name="Henry R.J."/>
            <person name="Mitter N."/>
        </authorList>
    </citation>
    <scope>NUCLEOTIDE SEQUENCE [LARGE SCALE GENOMIC DNA]</scope>
    <source>
        <strain evidence="2">cv. Hass</strain>
    </source>
</reference>
<comment type="caution">
    <text evidence="1">The sequence shown here is derived from an EMBL/GenBank/DDBJ whole genome shotgun (WGS) entry which is preliminary data.</text>
</comment>
<evidence type="ECO:0000313" key="2">
    <source>
        <dbReference type="Proteomes" id="UP001234297"/>
    </source>
</evidence>
<organism evidence="1 2">
    <name type="scientific">Persea americana</name>
    <name type="common">Avocado</name>
    <dbReference type="NCBI Taxonomy" id="3435"/>
    <lineage>
        <taxon>Eukaryota</taxon>
        <taxon>Viridiplantae</taxon>
        <taxon>Streptophyta</taxon>
        <taxon>Embryophyta</taxon>
        <taxon>Tracheophyta</taxon>
        <taxon>Spermatophyta</taxon>
        <taxon>Magnoliopsida</taxon>
        <taxon>Magnoliidae</taxon>
        <taxon>Laurales</taxon>
        <taxon>Lauraceae</taxon>
        <taxon>Persea</taxon>
    </lineage>
</organism>
<evidence type="ECO:0000313" key="1">
    <source>
        <dbReference type="EMBL" id="KAJ8649272.1"/>
    </source>
</evidence>
<gene>
    <name evidence="1" type="ORF">MRB53_002295</name>
</gene>
<dbReference type="Proteomes" id="UP001234297">
    <property type="component" value="Chromosome 1"/>
</dbReference>